<protein>
    <submittedName>
        <fullName evidence="2">Uncharacterized protein</fullName>
    </submittedName>
</protein>
<gene>
    <name evidence="2" type="ORF">ACFPPC_10775</name>
</gene>
<proteinExistence type="predicted"/>
<name>A0ABW0H7T6_9HYPH</name>
<reference evidence="3" key="1">
    <citation type="journal article" date="2019" name="Int. J. Syst. Evol. Microbiol.">
        <title>The Global Catalogue of Microorganisms (GCM) 10K type strain sequencing project: providing services to taxonomists for standard genome sequencing and annotation.</title>
        <authorList>
            <consortium name="The Broad Institute Genomics Platform"/>
            <consortium name="The Broad Institute Genome Sequencing Center for Infectious Disease"/>
            <person name="Wu L."/>
            <person name="Ma J."/>
        </authorList>
    </citation>
    <scope>NUCLEOTIDE SEQUENCE [LARGE SCALE GENOMIC DNA]</scope>
    <source>
        <strain evidence="3">CGMCC 1.16326</strain>
    </source>
</reference>
<sequence length="182" mass="19696">MVSTVRLSDDAHATAWRAMTVLTKDYGRFTVATVAALTPQASYPAIAEWHGWLAREMIVSAEGPAWRVEVSGEAPPRNRGTNGRGSQQQRQIWTAMRALRAFSATDLVEAATTDVCEVTALAVARFVRALEQVGYLQRAGDRLRLPPGKDTGPRAPIPLSGGGIFDLNLGQTVNPNNLRGRS</sequence>
<keyword evidence="3" id="KW-1185">Reference proteome</keyword>
<feature type="compositionally biased region" description="Polar residues" evidence="1">
    <location>
        <begin position="79"/>
        <end position="90"/>
    </location>
</feature>
<evidence type="ECO:0000256" key="1">
    <source>
        <dbReference type="SAM" id="MobiDB-lite"/>
    </source>
</evidence>
<comment type="caution">
    <text evidence="2">The sequence shown here is derived from an EMBL/GenBank/DDBJ whole genome shotgun (WGS) entry which is preliminary data.</text>
</comment>
<evidence type="ECO:0000313" key="2">
    <source>
        <dbReference type="EMBL" id="MFC5393116.1"/>
    </source>
</evidence>
<dbReference type="RefSeq" id="WP_377008055.1">
    <property type="nucleotide sequence ID" value="NZ_JBHSLV010000019.1"/>
</dbReference>
<evidence type="ECO:0000313" key="3">
    <source>
        <dbReference type="Proteomes" id="UP001596104"/>
    </source>
</evidence>
<feature type="region of interest" description="Disordered" evidence="1">
    <location>
        <begin position="71"/>
        <end position="90"/>
    </location>
</feature>
<dbReference type="EMBL" id="JBHSLV010000019">
    <property type="protein sequence ID" value="MFC5393116.1"/>
    <property type="molecule type" value="Genomic_DNA"/>
</dbReference>
<accession>A0ABW0H7T6</accession>
<dbReference type="Proteomes" id="UP001596104">
    <property type="component" value="Unassembled WGS sequence"/>
</dbReference>
<organism evidence="2 3">
    <name type="scientific">Bosea vestrisii</name>
    <dbReference type="NCBI Taxonomy" id="151416"/>
    <lineage>
        <taxon>Bacteria</taxon>
        <taxon>Pseudomonadati</taxon>
        <taxon>Pseudomonadota</taxon>
        <taxon>Alphaproteobacteria</taxon>
        <taxon>Hyphomicrobiales</taxon>
        <taxon>Boseaceae</taxon>
        <taxon>Bosea</taxon>
    </lineage>
</organism>